<sequence>LRVELATLSGGCILWDIIDHMNQKRGSTLNALLAALEAKSVHPNGELPFASAIIFELWRNENGNFEVVVRLRDESLGVTLKTITRSVGGCEVSDACSWETFKKRSQPFNPGDIKQEIATQRSCQMIKWNSGTIIESPVRTYTIPDVLTSGTEQSHATLNNLYPFKHVPPVNVRLWNEEDRKRVIFDPDVTDTFESFNLESTIEEVMNASTQSDEVTEVGRTRLFVQTPKPLDERLTNHNVAIQSVTTDYWPANGMFELKNFIFYPFKTSSTIQNPLRNST</sequence>
<dbReference type="Proteomes" id="UP000050794">
    <property type="component" value="Unassembled WGS sequence"/>
</dbReference>
<protein>
    <submittedName>
        <fullName evidence="2">Uncharacterized protein</fullName>
    </submittedName>
</protein>
<organism evidence="1 2">
    <name type="scientific">Toxocara canis</name>
    <name type="common">Canine roundworm</name>
    <dbReference type="NCBI Taxonomy" id="6265"/>
    <lineage>
        <taxon>Eukaryota</taxon>
        <taxon>Metazoa</taxon>
        <taxon>Ecdysozoa</taxon>
        <taxon>Nematoda</taxon>
        <taxon>Chromadorea</taxon>
        <taxon>Rhabditida</taxon>
        <taxon>Spirurina</taxon>
        <taxon>Ascaridomorpha</taxon>
        <taxon>Ascaridoidea</taxon>
        <taxon>Toxocaridae</taxon>
        <taxon>Toxocara</taxon>
    </lineage>
</organism>
<dbReference type="GO" id="GO:0016791">
    <property type="term" value="F:phosphatase activity"/>
    <property type="evidence" value="ECO:0007669"/>
    <property type="project" value="UniProtKB-ARBA"/>
</dbReference>
<accession>A0A183TZS4</accession>
<dbReference type="SUPFAM" id="SSF53254">
    <property type="entry name" value="Phosphoglycerate mutase-like"/>
    <property type="match status" value="1"/>
</dbReference>
<evidence type="ECO:0000313" key="2">
    <source>
        <dbReference type="WBParaSite" id="TCNE_0000174301-mRNA-1"/>
    </source>
</evidence>
<dbReference type="WBParaSite" id="TCNE_0000174301-mRNA-1">
    <property type="protein sequence ID" value="TCNE_0000174301-mRNA-1"/>
    <property type="gene ID" value="TCNE_0000174301"/>
</dbReference>
<proteinExistence type="predicted"/>
<evidence type="ECO:0000313" key="1">
    <source>
        <dbReference type="Proteomes" id="UP000050794"/>
    </source>
</evidence>
<keyword evidence="1" id="KW-1185">Reference proteome</keyword>
<reference evidence="2" key="1">
    <citation type="submission" date="2016-06" db="UniProtKB">
        <authorList>
            <consortium name="WormBaseParasite"/>
        </authorList>
    </citation>
    <scope>IDENTIFICATION</scope>
</reference>
<dbReference type="InterPro" id="IPR029033">
    <property type="entry name" value="His_PPase_superfam"/>
</dbReference>
<dbReference type="AlphaFoldDB" id="A0A183TZS4"/>
<dbReference type="Gene3D" id="3.40.50.1240">
    <property type="entry name" value="Phosphoglycerate mutase-like"/>
    <property type="match status" value="1"/>
</dbReference>
<name>A0A183TZS4_TOXCA</name>